<dbReference type="InterPro" id="IPR039421">
    <property type="entry name" value="Type_1_exporter"/>
</dbReference>
<keyword evidence="8 14" id="KW-0067">ATP-binding</keyword>
<feature type="transmembrane region" description="Helical" evidence="11">
    <location>
        <begin position="194"/>
        <end position="213"/>
    </location>
</feature>
<dbReference type="OrthoDB" id="9804259at2"/>
<dbReference type="InterPro" id="IPR027417">
    <property type="entry name" value="P-loop_NTPase"/>
</dbReference>
<keyword evidence="7" id="KW-0547">Nucleotide-binding</keyword>
<evidence type="ECO:0000259" key="12">
    <source>
        <dbReference type="PROSITE" id="PS50893"/>
    </source>
</evidence>
<protein>
    <submittedName>
        <fullName evidence="14">ABC transporter ATP-binding protein</fullName>
    </submittedName>
</protein>
<dbReference type="GO" id="GO:0034040">
    <property type="term" value="F:ATPase-coupled lipid transmembrane transporter activity"/>
    <property type="evidence" value="ECO:0007669"/>
    <property type="project" value="TreeGrafter"/>
</dbReference>
<dbReference type="CDD" id="cd07346">
    <property type="entry name" value="ABC_6TM_exporters"/>
    <property type="match status" value="1"/>
</dbReference>
<dbReference type="RefSeq" id="WP_114832091.1">
    <property type="nucleotide sequence ID" value="NZ_QQTP01000020.1"/>
</dbReference>
<dbReference type="GO" id="GO:0016887">
    <property type="term" value="F:ATP hydrolysis activity"/>
    <property type="evidence" value="ECO:0007669"/>
    <property type="project" value="InterPro"/>
</dbReference>
<evidence type="ECO:0000256" key="5">
    <source>
        <dbReference type="ARBA" id="ARBA00022597"/>
    </source>
</evidence>
<gene>
    <name evidence="14" type="ORF">DWE98_25305</name>
</gene>
<keyword evidence="10 11" id="KW-0472">Membrane</keyword>
<dbReference type="Pfam" id="PF00664">
    <property type="entry name" value="ABC_membrane"/>
    <property type="match status" value="1"/>
</dbReference>
<evidence type="ECO:0000256" key="2">
    <source>
        <dbReference type="ARBA" id="ARBA00005417"/>
    </source>
</evidence>
<dbReference type="Gene3D" id="3.40.50.300">
    <property type="entry name" value="P-loop containing nucleotide triphosphate hydrolases"/>
    <property type="match status" value="1"/>
</dbReference>
<dbReference type="SUPFAM" id="SSF52540">
    <property type="entry name" value="P-loop containing nucleoside triphosphate hydrolases"/>
    <property type="match status" value="1"/>
</dbReference>
<dbReference type="InterPro" id="IPR017871">
    <property type="entry name" value="ABC_transporter-like_CS"/>
</dbReference>
<organism evidence="14 15">
    <name type="scientific">Bosea caraganae</name>
    <dbReference type="NCBI Taxonomy" id="2763117"/>
    <lineage>
        <taxon>Bacteria</taxon>
        <taxon>Pseudomonadati</taxon>
        <taxon>Pseudomonadota</taxon>
        <taxon>Alphaproteobacteria</taxon>
        <taxon>Hyphomicrobiales</taxon>
        <taxon>Boseaceae</taxon>
        <taxon>Bosea</taxon>
    </lineage>
</organism>
<feature type="transmembrane region" description="Helical" evidence="11">
    <location>
        <begin position="170"/>
        <end position="188"/>
    </location>
</feature>
<dbReference type="PROSITE" id="PS50929">
    <property type="entry name" value="ABC_TM1F"/>
    <property type="match status" value="1"/>
</dbReference>
<keyword evidence="5" id="KW-0762">Sugar transport</keyword>
<keyword evidence="15" id="KW-1185">Reference proteome</keyword>
<name>A0A370KZ57_9HYPH</name>
<evidence type="ECO:0000256" key="4">
    <source>
        <dbReference type="ARBA" id="ARBA00022475"/>
    </source>
</evidence>
<evidence type="ECO:0000256" key="6">
    <source>
        <dbReference type="ARBA" id="ARBA00022692"/>
    </source>
</evidence>
<keyword evidence="6 11" id="KW-0812">Transmembrane</keyword>
<evidence type="ECO:0000256" key="7">
    <source>
        <dbReference type="ARBA" id="ARBA00022741"/>
    </source>
</evidence>
<evidence type="ECO:0000256" key="3">
    <source>
        <dbReference type="ARBA" id="ARBA00022448"/>
    </source>
</evidence>
<proteinExistence type="inferred from homology"/>
<feature type="domain" description="ABC transmembrane type-1" evidence="13">
    <location>
        <begin position="56"/>
        <end position="339"/>
    </location>
</feature>
<reference evidence="15" key="1">
    <citation type="submission" date="2018-07" db="EMBL/GenBank/DDBJ databases">
        <authorList>
            <person name="Safronova V.I."/>
            <person name="Chirak E.R."/>
            <person name="Sazanova A.L."/>
        </authorList>
    </citation>
    <scope>NUCLEOTIDE SEQUENCE [LARGE SCALE GENOMIC DNA]</scope>
    <source>
        <strain evidence="15">RCAM04685</strain>
    </source>
</reference>
<keyword evidence="9 11" id="KW-1133">Transmembrane helix</keyword>
<dbReference type="GO" id="GO:0140359">
    <property type="term" value="F:ABC-type transporter activity"/>
    <property type="evidence" value="ECO:0007669"/>
    <property type="project" value="InterPro"/>
</dbReference>
<dbReference type="InterPro" id="IPR011527">
    <property type="entry name" value="ABC1_TM_dom"/>
</dbReference>
<keyword evidence="4" id="KW-1003">Cell membrane</keyword>
<evidence type="ECO:0000313" key="14">
    <source>
        <dbReference type="EMBL" id="RDJ20285.1"/>
    </source>
</evidence>
<dbReference type="PROSITE" id="PS00211">
    <property type="entry name" value="ABC_TRANSPORTER_1"/>
    <property type="match status" value="1"/>
</dbReference>
<dbReference type="Proteomes" id="UP000255207">
    <property type="component" value="Unassembled WGS sequence"/>
</dbReference>
<dbReference type="PANTHER" id="PTHR24221:SF654">
    <property type="entry name" value="ATP-BINDING CASSETTE SUB-FAMILY B MEMBER 6"/>
    <property type="match status" value="1"/>
</dbReference>
<evidence type="ECO:0000256" key="1">
    <source>
        <dbReference type="ARBA" id="ARBA00004651"/>
    </source>
</evidence>
<dbReference type="GO" id="GO:0005886">
    <property type="term" value="C:plasma membrane"/>
    <property type="evidence" value="ECO:0007669"/>
    <property type="project" value="UniProtKB-SubCell"/>
</dbReference>
<dbReference type="SMART" id="SM00382">
    <property type="entry name" value="AAA"/>
    <property type="match status" value="1"/>
</dbReference>
<sequence>MPFGLLKPLVDRAGRYSWIWPSTFLRQAVPRSRCISVLTVLRFMAGYWSRRRPRFLAGAAISFGATCFDLALPWASATLVDAIASERDQNTVWSAWLMFVLMFVGFTLTRNVAHRIWIPVAARNMEELTNEAFDRVQRFPAAWYSTAFTGGSVRQIGRAMWGYDDVTDALTVHVGPAIVVLVGLSGMLLMRSPLAGGVAILSVVLFTIVNLVVTARYVRPANLISTDLDSIVSGKIADAITANASVKSFAAERRELARLEEDTARWRESIERTWSRFVDLGLLQNLILLLMQAGVTGLMVRAWINGSATPGDVTFAMTAFILMSGYLRNLGDSVRGLQKGIDDAADAANFASERTETPGSHPGLMVRRGKVQFDHVCFAYGDDRDPILSGFDLIIEPGTTVAITGESGSGKSTLIRLLHRLYEPQQGRILIDGQDIAGVSLASLRSAIAIAPQEPVLFHRTIRENIAYGRPDASLDEVQRVARLACAEALIDRLPGGYDCLVGERGTTLSGGERQRVALARALLVDAPILVLDEATSALDRDTEEKILRNLANRSTGATTLVIAHRPAPIAAAGRVVRVIQGRALEA</sequence>
<keyword evidence="3" id="KW-0813">Transport</keyword>
<dbReference type="Gene3D" id="1.20.1560.10">
    <property type="entry name" value="ABC transporter type 1, transmembrane domain"/>
    <property type="match status" value="1"/>
</dbReference>
<evidence type="ECO:0000259" key="13">
    <source>
        <dbReference type="PROSITE" id="PS50929"/>
    </source>
</evidence>
<feature type="transmembrane region" description="Helical" evidence="11">
    <location>
        <begin position="55"/>
        <end position="75"/>
    </location>
</feature>
<feature type="domain" description="ABC transporter" evidence="12">
    <location>
        <begin position="371"/>
        <end position="587"/>
    </location>
</feature>
<evidence type="ECO:0000256" key="9">
    <source>
        <dbReference type="ARBA" id="ARBA00022989"/>
    </source>
</evidence>
<evidence type="ECO:0000313" key="15">
    <source>
        <dbReference type="Proteomes" id="UP000255207"/>
    </source>
</evidence>
<dbReference type="AlphaFoldDB" id="A0A370KZ57"/>
<dbReference type="GO" id="GO:0005524">
    <property type="term" value="F:ATP binding"/>
    <property type="evidence" value="ECO:0007669"/>
    <property type="project" value="UniProtKB-KW"/>
</dbReference>
<comment type="subcellular location">
    <subcellularLocation>
        <location evidence="1">Cell membrane</location>
        <topology evidence="1">Multi-pass membrane protein</topology>
    </subcellularLocation>
</comment>
<feature type="transmembrane region" description="Helical" evidence="11">
    <location>
        <begin position="282"/>
        <end position="304"/>
    </location>
</feature>
<dbReference type="SUPFAM" id="SSF90123">
    <property type="entry name" value="ABC transporter transmembrane region"/>
    <property type="match status" value="1"/>
</dbReference>
<evidence type="ECO:0000256" key="11">
    <source>
        <dbReference type="SAM" id="Phobius"/>
    </source>
</evidence>
<evidence type="ECO:0000256" key="10">
    <source>
        <dbReference type="ARBA" id="ARBA00023136"/>
    </source>
</evidence>
<comment type="similarity">
    <text evidence="2">Belongs to the ABC transporter superfamily.</text>
</comment>
<dbReference type="Pfam" id="PF00005">
    <property type="entry name" value="ABC_tran"/>
    <property type="match status" value="1"/>
</dbReference>
<dbReference type="PANTHER" id="PTHR24221">
    <property type="entry name" value="ATP-BINDING CASSETTE SUB-FAMILY B"/>
    <property type="match status" value="1"/>
</dbReference>
<dbReference type="InterPro" id="IPR003439">
    <property type="entry name" value="ABC_transporter-like_ATP-bd"/>
</dbReference>
<accession>A0A370KZ57</accession>
<dbReference type="PROSITE" id="PS50893">
    <property type="entry name" value="ABC_TRANSPORTER_2"/>
    <property type="match status" value="1"/>
</dbReference>
<dbReference type="InterPro" id="IPR036640">
    <property type="entry name" value="ABC1_TM_sf"/>
</dbReference>
<feature type="transmembrane region" description="Helical" evidence="11">
    <location>
        <begin position="95"/>
        <end position="113"/>
    </location>
</feature>
<feature type="transmembrane region" description="Helical" evidence="11">
    <location>
        <begin position="310"/>
        <end position="327"/>
    </location>
</feature>
<evidence type="ECO:0000256" key="8">
    <source>
        <dbReference type="ARBA" id="ARBA00022840"/>
    </source>
</evidence>
<dbReference type="InterPro" id="IPR003593">
    <property type="entry name" value="AAA+_ATPase"/>
</dbReference>
<dbReference type="FunFam" id="3.40.50.300:FF:000221">
    <property type="entry name" value="Multidrug ABC transporter ATP-binding protein"/>
    <property type="match status" value="1"/>
</dbReference>
<dbReference type="EMBL" id="QQTP01000020">
    <property type="protein sequence ID" value="RDJ20285.1"/>
    <property type="molecule type" value="Genomic_DNA"/>
</dbReference>
<comment type="caution">
    <text evidence="14">The sequence shown here is derived from an EMBL/GenBank/DDBJ whole genome shotgun (WGS) entry which is preliminary data.</text>
</comment>